<keyword evidence="3" id="KW-1185">Reference proteome</keyword>
<comment type="caution">
    <text evidence="2">The sequence shown here is derived from an EMBL/GenBank/DDBJ whole genome shotgun (WGS) entry which is preliminary data.</text>
</comment>
<evidence type="ECO:0000256" key="1">
    <source>
        <dbReference type="SAM" id="MobiDB-lite"/>
    </source>
</evidence>
<accession>A0ABV3RTL2</accession>
<organism evidence="2 3">
    <name type="scientific">Sulfitobacter sediminis</name>
    <dbReference type="NCBI Taxonomy" id="3234186"/>
    <lineage>
        <taxon>Bacteria</taxon>
        <taxon>Pseudomonadati</taxon>
        <taxon>Pseudomonadota</taxon>
        <taxon>Alphaproteobacteria</taxon>
        <taxon>Rhodobacterales</taxon>
        <taxon>Roseobacteraceae</taxon>
        <taxon>Sulfitobacter</taxon>
    </lineage>
</organism>
<feature type="compositionally biased region" description="Basic and acidic residues" evidence="1">
    <location>
        <begin position="147"/>
        <end position="156"/>
    </location>
</feature>
<gene>
    <name evidence="2" type="ORF">AB2B41_19720</name>
</gene>
<sequence>MAAVKFINKSRKSVKFIDSRGARKNYNLIIESKPDCNPRQYEPAKTLKNRKATKTNSFKVIGGNAKLEYDLIFEYTIDKYEFGLDGTDVGAASGHLRCREVQRANDPLHGMRDYLHQDVRDRQGRQFKPEAAFSAEPVIWTDCSDAEDGRARDHQRISGYGRSEPRDPEDQMVGSSTT</sequence>
<evidence type="ECO:0000313" key="2">
    <source>
        <dbReference type="EMBL" id="MEW9921842.1"/>
    </source>
</evidence>
<reference evidence="2 3" key="1">
    <citation type="submission" date="2024-07" db="EMBL/GenBank/DDBJ databases">
        <title>Marimonas sp.nov., isolated from tidal-flat sediment.</title>
        <authorList>
            <person name="Jayan J.N."/>
            <person name="Lee S.S."/>
        </authorList>
    </citation>
    <scope>NUCLEOTIDE SEQUENCE [LARGE SCALE GENOMIC DNA]</scope>
    <source>
        <strain evidence="2 3">MJW-29</strain>
    </source>
</reference>
<name>A0ABV3RTL2_9RHOB</name>
<evidence type="ECO:0000313" key="3">
    <source>
        <dbReference type="Proteomes" id="UP001556098"/>
    </source>
</evidence>
<dbReference type="RefSeq" id="WP_367879542.1">
    <property type="nucleotide sequence ID" value="NZ_JBFNXX010000023.1"/>
</dbReference>
<dbReference type="Proteomes" id="UP001556098">
    <property type="component" value="Unassembled WGS sequence"/>
</dbReference>
<dbReference type="EMBL" id="JBFNXX010000023">
    <property type="protein sequence ID" value="MEW9921842.1"/>
    <property type="molecule type" value="Genomic_DNA"/>
</dbReference>
<feature type="region of interest" description="Disordered" evidence="1">
    <location>
        <begin position="144"/>
        <end position="178"/>
    </location>
</feature>
<proteinExistence type="predicted"/>
<protein>
    <submittedName>
        <fullName evidence="2">Uncharacterized protein</fullName>
    </submittedName>
</protein>